<gene>
    <name evidence="10" type="ORF">TST_1583</name>
</gene>
<dbReference type="RefSeq" id="WP_068550481.1">
    <property type="nucleotide sequence ID" value="NZ_AP013035.1"/>
</dbReference>
<dbReference type="InterPro" id="IPR005482">
    <property type="entry name" value="Biotin_COase_C"/>
</dbReference>
<dbReference type="GO" id="GO:0046872">
    <property type="term" value="F:metal ion binding"/>
    <property type="evidence" value="ECO:0007669"/>
    <property type="project" value="UniProtKB-KW"/>
</dbReference>
<dbReference type="PROSITE" id="PS50975">
    <property type="entry name" value="ATP_GRASP"/>
    <property type="match status" value="1"/>
</dbReference>
<dbReference type="Gene3D" id="3.30.470.20">
    <property type="entry name" value="ATP-grasp fold, B domain"/>
    <property type="match status" value="1"/>
</dbReference>
<dbReference type="PATRIC" id="fig|1298851.3.peg.1657"/>
<dbReference type="GO" id="GO:0004075">
    <property type="term" value="F:biotin carboxylase activity"/>
    <property type="evidence" value="ECO:0007669"/>
    <property type="project" value="UniProtKB-EC"/>
</dbReference>
<dbReference type="InterPro" id="IPR016185">
    <property type="entry name" value="PreATP-grasp_dom_sf"/>
</dbReference>
<dbReference type="InterPro" id="IPR005479">
    <property type="entry name" value="CPAse_ATP-bd"/>
</dbReference>
<dbReference type="PROSITE" id="PS00867">
    <property type="entry name" value="CPSASE_2"/>
    <property type="match status" value="1"/>
</dbReference>
<dbReference type="FunFam" id="3.40.50.20:FF:000010">
    <property type="entry name" value="Propionyl-CoA carboxylase subunit alpha"/>
    <property type="match status" value="1"/>
</dbReference>
<dbReference type="GO" id="GO:0003989">
    <property type="term" value="F:acetyl-CoA carboxylase activity"/>
    <property type="evidence" value="ECO:0007669"/>
    <property type="project" value="UniProtKB-EC"/>
</dbReference>
<dbReference type="FunFam" id="3.30.1490.20:FF:000018">
    <property type="entry name" value="Biotin carboxylase"/>
    <property type="match status" value="1"/>
</dbReference>
<dbReference type="AlphaFoldDB" id="A0A0S3QVM3"/>
<dbReference type="InterPro" id="IPR005481">
    <property type="entry name" value="BC-like_N"/>
</dbReference>
<keyword evidence="6" id="KW-0092">Biotin</keyword>
<dbReference type="InterPro" id="IPR050856">
    <property type="entry name" value="Biotin_carboxylase_complex"/>
</dbReference>
<organism evidence="10 11">
    <name type="scientific">Thermosulfidibacter takaii (strain DSM 17441 / JCM 13301 / NBRC 103674 / ABI70S6)</name>
    <dbReference type="NCBI Taxonomy" id="1298851"/>
    <lineage>
        <taxon>Bacteria</taxon>
        <taxon>Pseudomonadati</taxon>
        <taxon>Thermosulfidibacterota</taxon>
        <taxon>Thermosulfidibacteria</taxon>
        <taxon>Thermosulfidibacterales</taxon>
        <taxon>Thermosulfidibacteraceae</taxon>
    </lineage>
</organism>
<feature type="domain" description="Biotin carboxylation" evidence="9">
    <location>
        <begin position="1"/>
        <end position="446"/>
    </location>
</feature>
<keyword evidence="11" id="KW-1185">Reference proteome</keyword>
<dbReference type="Pfam" id="PF00289">
    <property type="entry name" value="Biotin_carb_N"/>
    <property type="match status" value="1"/>
</dbReference>
<dbReference type="InterPro" id="IPR004549">
    <property type="entry name" value="Acetyl_CoA_COase_biotin_COase"/>
</dbReference>
<dbReference type="NCBIfam" id="TIGR00514">
    <property type="entry name" value="accC"/>
    <property type="match status" value="1"/>
</dbReference>
<dbReference type="NCBIfam" id="NF006367">
    <property type="entry name" value="PRK08591.1"/>
    <property type="match status" value="1"/>
</dbReference>
<keyword evidence="5" id="KW-0460">Magnesium</keyword>
<proteinExistence type="predicted"/>
<name>A0A0S3QVM3_THET7</name>
<dbReference type="SUPFAM" id="SSF56059">
    <property type="entry name" value="Glutathione synthetase ATP-binding domain-like"/>
    <property type="match status" value="1"/>
</dbReference>
<dbReference type="EC" id="6.3.4.14" evidence="10"/>
<evidence type="ECO:0000313" key="11">
    <source>
        <dbReference type="Proteomes" id="UP000063234"/>
    </source>
</evidence>
<keyword evidence="1 10" id="KW-0436">Ligase</keyword>
<dbReference type="EC" id="6.4.1.2" evidence="10"/>
<keyword evidence="4 7" id="KW-0067">ATP-binding</keyword>
<evidence type="ECO:0000256" key="4">
    <source>
        <dbReference type="ARBA" id="ARBA00022840"/>
    </source>
</evidence>
<dbReference type="SUPFAM" id="SSF51246">
    <property type="entry name" value="Rudiment single hybrid motif"/>
    <property type="match status" value="1"/>
</dbReference>
<dbReference type="PROSITE" id="PS50979">
    <property type="entry name" value="BC"/>
    <property type="match status" value="1"/>
</dbReference>
<accession>A0A0S3QVM3</accession>
<dbReference type="Pfam" id="PF02785">
    <property type="entry name" value="Biotin_carb_C"/>
    <property type="match status" value="1"/>
</dbReference>
<feature type="domain" description="ATP-grasp" evidence="8">
    <location>
        <begin position="120"/>
        <end position="317"/>
    </location>
</feature>
<dbReference type="InterPro" id="IPR011054">
    <property type="entry name" value="Rudment_hybrid_motif"/>
</dbReference>
<dbReference type="PANTHER" id="PTHR18866:SF33">
    <property type="entry name" value="METHYLCROTONOYL-COA CARBOXYLASE SUBUNIT ALPHA, MITOCHONDRIAL-RELATED"/>
    <property type="match status" value="1"/>
</dbReference>
<evidence type="ECO:0000256" key="7">
    <source>
        <dbReference type="PROSITE-ProRule" id="PRU00409"/>
    </source>
</evidence>
<dbReference type="Pfam" id="PF02786">
    <property type="entry name" value="CPSase_L_D2"/>
    <property type="match status" value="1"/>
</dbReference>
<evidence type="ECO:0000259" key="8">
    <source>
        <dbReference type="PROSITE" id="PS50975"/>
    </source>
</evidence>
<dbReference type="OrthoDB" id="9807469at2"/>
<dbReference type="InterPro" id="IPR011764">
    <property type="entry name" value="Biotin_carboxylation_dom"/>
</dbReference>
<evidence type="ECO:0000313" key="10">
    <source>
        <dbReference type="EMBL" id="BAT72369.1"/>
    </source>
</evidence>
<dbReference type="KEGG" id="ttk:TST_1583"/>
<dbReference type="STRING" id="1298851.TST_1583"/>
<evidence type="ECO:0000256" key="3">
    <source>
        <dbReference type="ARBA" id="ARBA00022741"/>
    </source>
</evidence>
<sequence>MFSKVLIANRGEIACRVIRACKELNIKTVAVYSEADKEALHVKMADEAYLIGPSPAAQSYLNMDKIIEVAKESKAEAIHPGYGFLAENATFIRKVRDAGLVFIGPNPEAVEAMGSKIEARQTMQKAGVPVVPGTTEGISDLEEAKKVANKIGYPVMVKASAGGGGIGMQIARNDAELEQAFKMCQMRAKAYFGDPTLYIEKYIEQPRHIEIQVLADHHGNVIHVNERECSIQRRHQKVIEEAPSAVVTPDLRERMGEAAKRAAKAINYDNAGTVEFLVDKDLNFYFLEMNTRIQVEHPVTEMTTGIDLVQWQIKVAAGEQLSIKQEDVKLNGHAIECRIYAEDPDKNFMPSPGTITKLVWPEYEWLRIDHGVYEGYTVTPYYDPMIAKMIAWGKDREEARLRMIEALKNTVIEGIKTNIPFHLKALQHPLFIEGKTYTSFVEDIKKQ</sequence>
<reference evidence="11" key="1">
    <citation type="journal article" date="2018" name="Science">
        <title>A primordial and reversible TCA cycle in a facultatively chemolithoautotrophic thermophile.</title>
        <authorList>
            <person name="Nunoura T."/>
            <person name="Chikaraishi Y."/>
            <person name="Izaki R."/>
            <person name="Suwa T."/>
            <person name="Sato T."/>
            <person name="Harada T."/>
            <person name="Mori K."/>
            <person name="Kato Y."/>
            <person name="Miyazaki M."/>
            <person name="Shimamura S."/>
            <person name="Yanagawa K."/>
            <person name="Shuto A."/>
            <person name="Ohkouchi N."/>
            <person name="Fujita N."/>
            <person name="Takaki Y."/>
            <person name="Atomi H."/>
            <person name="Takai K."/>
        </authorList>
    </citation>
    <scope>NUCLEOTIDE SEQUENCE [LARGE SCALE GENOMIC DNA]</scope>
    <source>
        <strain evidence="11">DSM 17441 / JCM 13301 / NBRC 103674 / ABI70S6</strain>
    </source>
</reference>
<dbReference type="SUPFAM" id="SSF52440">
    <property type="entry name" value="PreATP-grasp domain"/>
    <property type="match status" value="1"/>
</dbReference>
<evidence type="ECO:0000256" key="6">
    <source>
        <dbReference type="ARBA" id="ARBA00023267"/>
    </source>
</evidence>
<protein>
    <submittedName>
        <fullName evidence="10">Acetyl-CoA carboxylase, biotin carboxylase subunit</fullName>
        <ecNumber evidence="10">6.3.4.14</ecNumber>
        <ecNumber evidence="10">6.4.1.2</ecNumber>
    </submittedName>
</protein>
<dbReference type="EMBL" id="AP013035">
    <property type="protein sequence ID" value="BAT72369.1"/>
    <property type="molecule type" value="Genomic_DNA"/>
</dbReference>
<dbReference type="InterPro" id="IPR011761">
    <property type="entry name" value="ATP-grasp"/>
</dbReference>
<evidence type="ECO:0000256" key="2">
    <source>
        <dbReference type="ARBA" id="ARBA00022723"/>
    </source>
</evidence>
<dbReference type="GO" id="GO:0005524">
    <property type="term" value="F:ATP binding"/>
    <property type="evidence" value="ECO:0007669"/>
    <property type="project" value="UniProtKB-UniRule"/>
</dbReference>
<dbReference type="PROSITE" id="PS00866">
    <property type="entry name" value="CPSASE_1"/>
    <property type="match status" value="1"/>
</dbReference>
<dbReference type="PANTHER" id="PTHR18866">
    <property type="entry name" value="CARBOXYLASE:PYRUVATE/ACETYL-COA/PROPIONYL-COA CARBOXYLASE"/>
    <property type="match status" value="1"/>
</dbReference>
<evidence type="ECO:0000256" key="1">
    <source>
        <dbReference type="ARBA" id="ARBA00022598"/>
    </source>
</evidence>
<keyword evidence="2" id="KW-0479">Metal-binding</keyword>
<dbReference type="FunFam" id="3.30.470.20:FF:000028">
    <property type="entry name" value="Methylcrotonoyl-CoA carboxylase subunit alpha, mitochondrial"/>
    <property type="match status" value="1"/>
</dbReference>
<evidence type="ECO:0000259" key="9">
    <source>
        <dbReference type="PROSITE" id="PS50979"/>
    </source>
</evidence>
<dbReference type="SMART" id="SM00878">
    <property type="entry name" value="Biotin_carb_C"/>
    <property type="match status" value="1"/>
</dbReference>
<dbReference type="Proteomes" id="UP000063234">
    <property type="component" value="Chromosome"/>
</dbReference>
<keyword evidence="3 7" id="KW-0547">Nucleotide-binding</keyword>
<evidence type="ECO:0000256" key="5">
    <source>
        <dbReference type="ARBA" id="ARBA00022842"/>
    </source>
</evidence>